<feature type="compositionally biased region" description="Low complexity" evidence="1">
    <location>
        <begin position="339"/>
        <end position="364"/>
    </location>
</feature>
<dbReference type="GO" id="GO:0008418">
    <property type="term" value="F:protein-N-terminal asparagine amidohydrolase activity"/>
    <property type="evidence" value="ECO:0007669"/>
    <property type="project" value="InterPro"/>
</dbReference>
<feature type="region of interest" description="Disordered" evidence="1">
    <location>
        <begin position="467"/>
        <end position="502"/>
    </location>
</feature>
<dbReference type="GeneID" id="87815952"/>
<dbReference type="Gene3D" id="3.60.110.10">
    <property type="entry name" value="Carbon-nitrogen hydrolase"/>
    <property type="match status" value="1"/>
</dbReference>
<evidence type="ECO:0000256" key="1">
    <source>
        <dbReference type="SAM" id="MobiDB-lite"/>
    </source>
</evidence>
<dbReference type="PANTHER" id="PTHR11750">
    <property type="entry name" value="PROTEIN N-TERMINAL AMIDASE"/>
    <property type="match status" value="1"/>
</dbReference>
<dbReference type="GO" id="GO:0070773">
    <property type="term" value="F:protein-N-terminal glutamine amidohydrolase activity"/>
    <property type="evidence" value="ECO:0007669"/>
    <property type="project" value="InterPro"/>
</dbReference>
<evidence type="ECO:0000313" key="3">
    <source>
        <dbReference type="EMBL" id="KAK4147088.1"/>
    </source>
</evidence>
<evidence type="ECO:0000259" key="2">
    <source>
        <dbReference type="PROSITE" id="PS50263"/>
    </source>
</evidence>
<dbReference type="Pfam" id="PF00795">
    <property type="entry name" value="CN_hydrolase"/>
    <property type="match status" value="1"/>
</dbReference>
<comment type="caution">
    <text evidence="3">The sequence shown here is derived from an EMBL/GenBank/DDBJ whole genome shotgun (WGS) entry which is preliminary data.</text>
</comment>
<evidence type="ECO:0000313" key="4">
    <source>
        <dbReference type="Proteomes" id="UP001302676"/>
    </source>
</evidence>
<feature type="compositionally biased region" description="Low complexity" evidence="1">
    <location>
        <begin position="405"/>
        <end position="420"/>
    </location>
</feature>
<dbReference type="Proteomes" id="UP001302676">
    <property type="component" value="Unassembled WGS sequence"/>
</dbReference>
<feature type="region of interest" description="Disordered" evidence="1">
    <location>
        <begin position="292"/>
        <end position="420"/>
    </location>
</feature>
<dbReference type="EMBL" id="MU853557">
    <property type="protein sequence ID" value="KAK4147088.1"/>
    <property type="molecule type" value="Genomic_DNA"/>
</dbReference>
<name>A0AAN6V8Z8_9PEZI</name>
<feature type="compositionally biased region" description="Polar residues" evidence="1">
    <location>
        <begin position="365"/>
        <end position="374"/>
    </location>
</feature>
<dbReference type="SUPFAM" id="SSF56317">
    <property type="entry name" value="Carbon-nitrogen hydrolase"/>
    <property type="match status" value="1"/>
</dbReference>
<dbReference type="InterPro" id="IPR003010">
    <property type="entry name" value="C-N_Hydrolase"/>
</dbReference>
<reference evidence="3" key="2">
    <citation type="submission" date="2023-05" db="EMBL/GenBank/DDBJ databases">
        <authorList>
            <consortium name="Lawrence Berkeley National Laboratory"/>
            <person name="Steindorff A."/>
            <person name="Hensen N."/>
            <person name="Bonometti L."/>
            <person name="Westerberg I."/>
            <person name="Brannstrom I.O."/>
            <person name="Guillou S."/>
            <person name="Cros-Aarteil S."/>
            <person name="Calhoun S."/>
            <person name="Haridas S."/>
            <person name="Kuo A."/>
            <person name="Mondo S."/>
            <person name="Pangilinan J."/>
            <person name="Riley R."/>
            <person name="Labutti K."/>
            <person name="Andreopoulos B."/>
            <person name="Lipzen A."/>
            <person name="Chen C."/>
            <person name="Yanf M."/>
            <person name="Daum C."/>
            <person name="Ng V."/>
            <person name="Clum A."/>
            <person name="Ohm R."/>
            <person name="Martin F."/>
            <person name="Silar P."/>
            <person name="Natvig D."/>
            <person name="Lalanne C."/>
            <person name="Gautier V."/>
            <person name="Ament-Velasquez S.L."/>
            <person name="Kruys A."/>
            <person name="Hutchinson M.I."/>
            <person name="Powell A.J."/>
            <person name="Barry K."/>
            <person name="Miller A.N."/>
            <person name="Grigoriev I.V."/>
            <person name="Debuchy R."/>
            <person name="Gladieux P."/>
            <person name="Thoren M.H."/>
            <person name="Johannesson H."/>
        </authorList>
    </citation>
    <scope>NUCLEOTIDE SEQUENCE</scope>
    <source>
        <strain evidence="3">CBS 141.50</strain>
    </source>
</reference>
<feature type="domain" description="CN hydrolase" evidence="2">
    <location>
        <begin position="1"/>
        <end position="281"/>
    </location>
</feature>
<dbReference type="GO" id="GO:0030163">
    <property type="term" value="P:protein catabolic process"/>
    <property type="evidence" value="ECO:0007669"/>
    <property type="project" value="TreeGrafter"/>
</dbReference>
<dbReference type="PROSITE" id="PS50263">
    <property type="entry name" value="CN_HYDROLASE"/>
    <property type="match status" value="1"/>
</dbReference>
<feature type="compositionally biased region" description="Basic and acidic residues" evidence="1">
    <location>
        <begin position="323"/>
        <end position="338"/>
    </location>
</feature>
<accession>A0AAN6V8Z8</accession>
<dbReference type="CDD" id="cd07566">
    <property type="entry name" value="ScNTA1_like"/>
    <property type="match status" value="1"/>
</dbReference>
<gene>
    <name evidence="3" type="ORF">C8A04DRAFT_24882</name>
</gene>
<sequence>MKIACLQFAPKVGDVSNNIARAEDVLAHADPADLKNLDLLILPEMAFSGYNFKSAEHIAPYLEPTGAGVSSQWARTMARKHGCTVAVGYPEKAETGDEGEPECYNSVVVVDSDGKQLVNYSKSFLYYTDDTWACEGKGFYGGKLGSLGQAAVGICMDINPYKFEAPWDAYEFALHVQRVGANLVLLSTAWLTNDDQSTFLAPPLHHPDLNTLLYWVRRLDPVIAADSPEEIIVVFANRCGTEDEATYAGTSTVLGIKGGEVWVYGLLGRGVEELLVVDTAKPPFVKIVERPSSEGVSVDGEEEEEEEEDEEINKDAVDEDIENNNKTEKGTEPPEPKTEQQPQQHNNTPATDNPTPNPQPNTTTSYTDSPTLPSSAFAPSIRPYHYHHPRAGTTSTKPPPPPTSAPIIPLTSTPVPTTTTTSVVLPLPTPPDLEDEEYTGNHHRLALPLPQPVMPIIGVPLTPKEEMDEVRGAERMLPPPAWGVADSMGGRARGEAGLGVVG</sequence>
<dbReference type="RefSeq" id="XP_062640459.1">
    <property type="nucleotide sequence ID" value="XM_062779339.1"/>
</dbReference>
<feature type="compositionally biased region" description="Acidic residues" evidence="1">
    <location>
        <begin position="299"/>
        <end position="322"/>
    </location>
</feature>
<dbReference type="InterPro" id="IPR039703">
    <property type="entry name" value="Nta1"/>
</dbReference>
<organism evidence="3 4">
    <name type="scientific">Dichotomopilus funicola</name>
    <dbReference type="NCBI Taxonomy" id="1934379"/>
    <lineage>
        <taxon>Eukaryota</taxon>
        <taxon>Fungi</taxon>
        <taxon>Dikarya</taxon>
        <taxon>Ascomycota</taxon>
        <taxon>Pezizomycotina</taxon>
        <taxon>Sordariomycetes</taxon>
        <taxon>Sordariomycetidae</taxon>
        <taxon>Sordariales</taxon>
        <taxon>Chaetomiaceae</taxon>
        <taxon>Dichotomopilus</taxon>
    </lineage>
</organism>
<dbReference type="PANTHER" id="PTHR11750:SF26">
    <property type="entry name" value="PROTEIN N-TERMINAL AMIDASE"/>
    <property type="match status" value="1"/>
</dbReference>
<keyword evidence="3" id="KW-0378">Hydrolase</keyword>
<keyword evidence="4" id="KW-1185">Reference proteome</keyword>
<reference evidence="3" key="1">
    <citation type="journal article" date="2023" name="Mol. Phylogenet. Evol.">
        <title>Genome-scale phylogeny and comparative genomics of the fungal order Sordariales.</title>
        <authorList>
            <person name="Hensen N."/>
            <person name="Bonometti L."/>
            <person name="Westerberg I."/>
            <person name="Brannstrom I.O."/>
            <person name="Guillou S."/>
            <person name="Cros-Aarteil S."/>
            <person name="Calhoun S."/>
            <person name="Haridas S."/>
            <person name="Kuo A."/>
            <person name="Mondo S."/>
            <person name="Pangilinan J."/>
            <person name="Riley R."/>
            <person name="LaButti K."/>
            <person name="Andreopoulos B."/>
            <person name="Lipzen A."/>
            <person name="Chen C."/>
            <person name="Yan M."/>
            <person name="Daum C."/>
            <person name="Ng V."/>
            <person name="Clum A."/>
            <person name="Steindorff A."/>
            <person name="Ohm R.A."/>
            <person name="Martin F."/>
            <person name="Silar P."/>
            <person name="Natvig D.O."/>
            <person name="Lalanne C."/>
            <person name="Gautier V."/>
            <person name="Ament-Velasquez S.L."/>
            <person name="Kruys A."/>
            <person name="Hutchinson M.I."/>
            <person name="Powell A.J."/>
            <person name="Barry K."/>
            <person name="Miller A.N."/>
            <person name="Grigoriev I.V."/>
            <person name="Debuchy R."/>
            <person name="Gladieux P."/>
            <person name="Hiltunen Thoren M."/>
            <person name="Johannesson H."/>
        </authorList>
    </citation>
    <scope>NUCLEOTIDE SEQUENCE</scope>
    <source>
        <strain evidence="3">CBS 141.50</strain>
    </source>
</reference>
<dbReference type="AlphaFoldDB" id="A0AAN6V8Z8"/>
<dbReference type="InterPro" id="IPR036526">
    <property type="entry name" value="C-N_Hydrolase_sf"/>
</dbReference>
<protein>
    <submittedName>
        <fullName evidence="3">Carbon-nitrogen hydrolase</fullName>
    </submittedName>
</protein>
<proteinExistence type="predicted"/>